<comment type="caution">
    <text evidence="9">The sequence shown here is derived from an EMBL/GenBank/DDBJ whole genome shotgun (WGS) entry which is preliminary data.</text>
</comment>
<keyword evidence="7 8" id="KW-0472">Membrane</keyword>
<comment type="subcellular location">
    <subcellularLocation>
        <location evidence="1">Cell membrane</location>
        <topology evidence="1">Multi-pass membrane protein</topology>
    </subcellularLocation>
</comment>
<organism evidence="9 10">
    <name type="scientific">Siminovitchia thermophila</name>
    <dbReference type="NCBI Taxonomy" id="1245522"/>
    <lineage>
        <taxon>Bacteria</taxon>
        <taxon>Bacillati</taxon>
        <taxon>Bacillota</taxon>
        <taxon>Bacilli</taxon>
        <taxon>Bacillales</taxon>
        <taxon>Bacillaceae</taxon>
        <taxon>Siminovitchia</taxon>
    </lineage>
</organism>
<feature type="transmembrane region" description="Helical" evidence="8">
    <location>
        <begin position="161"/>
        <end position="178"/>
    </location>
</feature>
<feature type="transmembrane region" description="Helical" evidence="8">
    <location>
        <begin position="394"/>
        <end position="417"/>
    </location>
</feature>
<dbReference type="PANTHER" id="PTHR42810:SF4">
    <property type="entry name" value="URIC ACID TRANSPORTER UACT"/>
    <property type="match status" value="1"/>
</dbReference>
<feature type="transmembrane region" description="Helical" evidence="8">
    <location>
        <begin position="333"/>
        <end position="357"/>
    </location>
</feature>
<dbReference type="NCBIfam" id="TIGR03173">
    <property type="entry name" value="pbuX"/>
    <property type="match status" value="1"/>
</dbReference>
<feature type="transmembrane region" description="Helical" evidence="8">
    <location>
        <begin position="42"/>
        <end position="62"/>
    </location>
</feature>
<feature type="transmembrane region" description="Helical" evidence="8">
    <location>
        <begin position="121"/>
        <end position="141"/>
    </location>
</feature>
<dbReference type="RefSeq" id="WP_077113707.1">
    <property type="nucleotide sequence ID" value="NZ_JAFBFH010000005.1"/>
</dbReference>
<evidence type="ECO:0000256" key="6">
    <source>
        <dbReference type="ARBA" id="ARBA00022989"/>
    </source>
</evidence>
<feature type="transmembrane region" description="Helical" evidence="8">
    <location>
        <begin position="369"/>
        <end position="388"/>
    </location>
</feature>
<dbReference type="InterPro" id="IPR006042">
    <property type="entry name" value="Xan_ur_permease"/>
</dbReference>
<keyword evidence="3" id="KW-0813">Transport</keyword>
<evidence type="ECO:0000313" key="9">
    <source>
        <dbReference type="EMBL" id="MBM7714025.1"/>
    </source>
</evidence>
<keyword evidence="5 8" id="KW-0812">Transmembrane</keyword>
<dbReference type="PROSITE" id="PS01116">
    <property type="entry name" value="XANTH_URACIL_PERMASE"/>
    <property type="match status" value="1"/>
</dbReference>
<proteinExistence type="inferred from homology"/>
<evidence type="ECO:0000256" key="8">
    <source>
        <dbReference type="SAM" id="Phobius"/>
    </source>
</evidence>
<dbReference type="InterPro" id="IPR017588">
    <property type="entry name" value="UacT-like"/>
</dbReference>
<keyword evidence="10" id="KW-1185">Reference proteome</keyword>
<dbReference type="Proteomes" id="UP000823485">
    <property type="component" value="Unassembled WGS sequence"/>
</dbReference>
<feature type="transmembrane region" description="Helical" evidence="8">
    <location>
        <begin position="69"/>
        <end position="88"/>
    </location>
</feature>
<sequence length="447" mass="46810">MGNTSLMKTTTLGFQHVCVMYGGAVAVPIIVAHAIGLTQQQLVYLISFDLLACGVATLIQVIGGKHIGIKLPVLMAVSFIVVEPAIAIGKIYSITGVFGAVIVSGLIITLSAPLIGKLVKFFPPIVSGSVILIIGISLMPVAMNNAAGGANSPTFGEPKNLILAVFTLICFLIINTLFKGFIKVVSILLALIIGTVAASFFGLVDFSVFNEAKWLNIPRPFYFGAPTFQLSSIIAMTIISFIIAIESIGVFFALGEFTNKEIGENDVKKGLRAEGLGSFISGFFNSFNHSTFSQNVGLVLLTKVTQLKVLIAAGGILILLGLVPKVAALTTMIPAPVLGGAMVPMFGMLISAALKMISSENLSLPSNQLIIAVGVGIGIAIKGVPASFEQFPDTIRLIFGNGVVMGSLVLILLNVILNGINGPRHTDHVPSNANAMNMEQKAVSGDS</sequence>
<feature type="transmembrane region" description="Helical" evidence="8">
    <location>
        <begin position="309"/>
        <end position="327"/>
    </location>
</feature>
<comment type="similarity">
    <text evidence="2">Belongs to the nucleobase:cation symporter-2 (NCS2) (TC 2.A.40) family.</text>
</comment>
<feature type="transmembrane region" description="Helical" evidence="8">
    <location>
        <begin position="228"/>
        <end position="254"/>
    </location>
</feature>
<feature type="transmembrane region" description="Helical" evidence="8">
    <location>
        <begin position="12"/>
        <end position="36"/>
    </location>
</feature>
<evidence type="ECO:0000256" key="5">
    <source>
        <dbReference type="ARBA" id="ARBA00022692"/>
    </source>
</evidence>
<dbReference type="EMBL" id="JAFBFH010000005">
    <property type="protein sequence ID" value="MBM7714025.1"/>
    <property type="molecule type" value="Genomic_DNA"/>
</dbReference>
<reference evidence="9 10" key="1">
    <citation type="submission" date="2021-01" db="EMBL/GenBank/DDBJ databases">
        <title>Genomic Encyclopedia of Type Strains, Phase IV (KMG-IV): sequencing the most valuable type-strain genomes for metagenomic binning, comparative biology and taxonomic classification.</title>
        <authorList>
            <person name="Goeker M."/>
        </authorList>
    </citation>
    <scope>NUCLEOTIDE SEQUENCE [LARGE SCALE GENOMIC DNA]</scope>
    <source>
        <strain evidence="9 10">DSM 105453</strain>
    </source>
</reference>
<keyword evidence="4" id="KW-1003">Cell membrane</keyword>
<evidence type="ECO:0000256" key="2">
    <source>
        <dbReference type="ARBA" id="ARBA00008821"/>
    </source>
</evidence>
<keyword evidence="6 8" id="KW-1133">Transmembrane helix</keyword>
<protein>
    <submittedName>
        <fullName evidence="9">Xanthine permease</fullName>
    </submittedName>
</protein>
<evidence type="ECO:0000256" key="7">
    <source>
        <dbReference type="ARBA" id="ARBA00023136"/>
    </source>
</evidence>
<feature type="transmembrane region" description="Helical" evidence="8">
    <location>
        <begin position="185"/>
        <end position="208"/>
    </location>
</feature>
<gene>
    <name evidence="9" type="ORF">JOC94_000997</name>
</gene>
<dbReference type="PANTHER" id="PTHR42810">
    <property type="entry name" value="PURINE PERMEASE C1399.01C-RELATED"/>
    <property type="match status" value="1"/>
</dbReference>
<dbReference type="InterPro" id="IPR006043">
    <property type="entry name" value="NCS2"/>
</dbReference>
<feature type="transmembrane region" description="Helical" evidence="8">
    <location>
        <begin position="94"/>
        <end position="114"/>
    </location>
</feature>
<evidence type="ECO:0000256" key="3">
    <source>
        <dbReference type="ARBA" id="ARBA00022448"/>
    </source>
</evidence>
<accession>A0ABS2R302</accession>
<name>A0ABS2R302_9BACI</name>
<evidence type="ECO:0000313" key="10">
    <source>
        <dbReference type="Proteomes" id="UP000823485"/>
    </source>
</evidence>
<evidence type="ECO:0000256" key="4">
    <source>
        <dbReference type="ARBA" id="ARBA00022475"/>
    </source>
</evidence>
<dbReference type="Pfam" id="PF00860">
    <property type="entry name" value="Xan_ur_permease"/>
    <property type="match status" value="1"/>
</dbReference>
<dbReference type="NCBIfam" id="NF037981">
    <property type="entry name" value="NCS2_1"/>
    <property type="match status" value="1"/>
</dbReference>
<dbReference type="NCBIfam" id="TIGR00801">
    <property type="entry name" value="ncs2"/>
    <property type="match status" value="1"/>
</dbReference>
<evidence type="ECO:0000256" key="1">
    <source>
        <dbReference type="ARBA" id="ARBA00004651"/>
    </source>
</evidence>